<name>A0A379G8H9_9GAMM</name>
<dbReference type="RefSeq" id="WP_154610800.1">
    <property type="nucleotide sequence ID" value="NZ_AP018946.1"/>
</dbReference>
<feature type="transmembrane region" description="Helical" evidence="1">
    <location>
        <begin position="175"/>
        <end position="194"/>
    </location>
</feature>
<dbReference type="EMBL" id="UGUA01000002">
    <property type="protein sequence ID" value="SUC36893.1"/>
    <property type="molecule type" value="Genomic_DNA"/>
</dbReference>
<reference evidence="3 4" key="1">
    <citation type="submission" date="2018-06" db="EMBL/GenBank/DDBJ databases">
        <authorList>
            <consortium name="Pathogen Informatics"/>
            <person name="Doyle S."/>
        </authorList>
    </citation>
    <scope>NUCLEOTIDE SEQUENCE [LARGE SCALE GENOMIC DNA]</scope>
    <source>
        <strain evidence="3 4">NCTC12026</strain>
    </source>
</reference>
<keyword evidence="1" id="KW-1133">Transmembrane helix</keyword>
<evidence type="ECO:0000313" key="4">
    <source>
        <dbReference type="Proteomes" id="UP000255129"/>
    </source>
</evidence>
<evidence type="ECO:0000256" key="1">
    <source>
        <dbReference type="SAM" id="Phobius"/>
    </source>
</evidence>
<feature type="transmembrane region" description="Helical" evidence="1">
    <location>
        <begin position="12"/>
        <end position="31"/>
    </location>
</feature>
<dbReference type="Pfam" id="PF14378">
    <property type="entry name" value="PAP2_3"/>
    <property type="match status" value="1"/>
</dbReference>
<dbReference type="InterPro" id="IPR026841">
    <property type="entry name" value="Aur1/Ipt1"/>
</dbReference>
<keyword evidence="1" id="KW-0812">Transmembrane</keyword>
<dbReference type="Gene3D" id="1.20.144.10">
    <property type="entry name" value="Phosphatidic acid phosphatase type 2/haloperoxidase"/>
    <property type="match status" value="1"/>
</dbReference>
<evidence type="ECO:0000313" key="3">
    <source>
        <dbReference type="EMBL" id="SUC36893.1"/>
    </source>
</evidence>
<evidence type="ECO:0000259" key="2">
    <source>
        <dbReference type="Pfam" id="PF14378"/>
    </source>
</evidence>
<feature type="transmembrane region" description="Helical" evidence="1">
    <location>
        <begin position="152"/>
        <end position="169"/>
    </location>
</feature>
<accession>A0A379G8H9</accession>
<gene>
    <name evidence="3" type="ORF">NCTC12026_03336</name>
</gene>
<sequence>MKSFSLVLRGSYLLLGWGTVGIIYSFTGHFHDAAHLISPSIIDNYIAYSPSAIWLYLSFFLFIPCGYLLSESVKVKPLMWQMILCAVLSGVVYLLYPTTAIFPQELGNGLTQQALVGLLQVDTPQNMLPSLHVSLTLISLVALWRQGKPIQNLLWLVWALVIIFSVLQLKRHLFIDVAGGVVCALIAILVIQCFREIRCRGGNK</sequence>
<dbReference type="Proteomes" id="UP000255129">
    <property type="component" value="Unassembled WGS sequence"/>
</dbReference>
<dbReference type="AlphaFoldDB" id="A0A379G8H9"/>
<protein>
    <submittedName>
        <fullName evidence="3">PAP2 superfamily</fullName>
    </submittedName>
</protein>
<feature type="domain" description="Inositolphosphotransferase Aur1/Ipt1" evidence="2">
    <location>
        <begin position="56"/>
        <end position="189"/>
    </location>
</feature>
<feature type="transmembrane region" description="Helical" evidence="1">
    <location>
        <begin position="51"/>
        <end position="69"/>
    </location>
</feature>
<feature type="transmembrane region" description="Helical" evidence="1">
    <location>
        <begin position="78"/>
        <end position="96"/>
    </location>
</feature>
<keyword evidence="1" id="KW-0472">Membrane</keyword>
<organism evidence="3 4">
    <name type="scientific">Providencia rustigianii</name>
    <dbReference type="NCBI Taxonomy" id="158850"/>
    <lineage>
        <taxon>Bacteria</taxon>
        <taxon>Pseudomonadati</taxon>
        <taxon>Pseudomonadota</taxon>
        <taxon>Gammaproteobacteria</taxon>
        <taxon>Enterobacterales</taxon>
        <taxon>Morganellaceae</taxon>
        <taxon>Providencia</taxon>
    </lineage>
</organism>
<feature type="transmembrane region" description="Helical" evidence="1">
    <location>
        <begin position="127"/>
        <end position="145"/>
    </location>
</feature>
<dbReference type="GO" id="GO:0016020">
    <property type="term" value="C:membrane"/>
    <property type="evidence" value="ECO:0007669"/>
    <property type="project" value="UniProtKB-SubCell"/>
</dbReference>
<proteinExistence type="predicted"/>